<proteinExistence type="predicted"/>
<evidence type="ECO:0000313" key="2">
    <source>
        <dbReference type="Proteomes" id="UP001162501"/>
    </source>
</evidence>
<accession>A0ACB0E409</accession>
<dbReference type="Proteomes" id="UP001162501">
    <property type="component" value="Chromosome 14"/>
</dbReference>
<name>A0ACB0E409_RANTA</name>
<dbReference type="EMBL" id="OX596098">
    <property type="protein sequence ID" value="CAI9695350.1"/>
    <property type="molecule type" value="Genomic_DNA"/>
</dbReference>
<evidence type="ECO:0000313" key="1">
    <source>
        <dbReference type="EMBL" id="CAI9695350.1"/>
    </source>
</evidence>
<protein>
    <submittedName>
        <fullName evidence="1">Uncharacterized protein</fullName>
    </submittedName>
</protein>
<gene>
    <name evidence="1" type="ORF">MRATA1EN3_LOCUS6563</name>
</gene>
<reference evidence="1" key="1">
    <citation type="submission" date="2023-05" db="EMBL/GenBank/DDBJ databases">
        <authorList>
            <consortium name="ELIXIR-Norway"/>
        </authorList>
    </citation>
    <scope>NUCLEOTIDE SEQUENCE</scope>
</reference>
<sequence>MSTQERKSTPKFLFSETQPVSIQTGCGRPSGMYSVILLPSVELIHLFVVNPLPRALASGPLRRPRAGPLASPGPLTPGLGQHELHGPSGSSPGPSLPARCSPPLSHLSQQASPRRKVYRAERPRAEGPVEVRVRRLELGAGPSSPSEPSEKRETPQTQRRSGGLTCGLRTTAPRGTRTRRGGRGSLGACQSPLALICIRMRRRSRQLPRSIRIHRTSKKTVFPSQIASEHESLIMVKKLFATSISCITYLRGLFPESSYGERHLDDLSLKILREDKKCPGSLHIIKWIQGCFDALEKRYLHMAVLTLYTNPKEPEKVTEIYQFKFKYTKEGATMDFDSSNMSFESVTNSEDIKKASVLMIRKLYILMQNLGPLPNDVILTMTLHYYNAVTPNDYQPPGFKEGVNSHFLLFEGEPVNLQVGMVSTGFHSMKVKVTTEAARVSDLENNPFQESDTTEIAHQGLDCDEEEEECSSDIQRMNFMCSQQSSERSRKKRKVSEPVKVFIPDRK</sequence>
<organism evidence="1 2">
    <name type="scientific">Rangifer tarandus platyrhynchus</name>
    <name type="common">Svalbard reindeer</name>
    <dbReference type="NCBI Taxonomy" id="3082113"/>
    <lineage>
        <taxon>Eukaryota</taxon>
        <taxon>Metazoa</taxon>
        <taxon>Chordata</taxon>
        <taxon>Craniata</taxon>
        <taxon>Vertebrata</taxon>
        <taxon>Euteleostomi</taxon>
        <taxon>Mammalia</taxon>
        <taxon>Eutheria</taxon>
        <taxon>Laurasiatheria</taxon>
        <taxon>Artiodactyla</taxon>
        <taxon>Ruminantia</taxon>
        <taxon>Pecora</taxon>
        <taxon>Cervidae</taxon>
        <taxon>Odocoileinae</taxon>
        <taxon>Rangifer</taxon>
    </lineage>
</organism>